<keyword evidence="1" id="KW-0472">Membrane</keyword>
<proteinExistence type="predicted"/>
<keyword evidence="1" id="KW-0812">Transmembrane</keyword>
<name>A0A849SN76_UNCEI</name>
<dbReference type="PANTHER" id="PTHR34387">
    <property type="entry name" value="SLR1258 PROTEIN"/>
    <property type="match status" value="1"/>
</dbReference>
<organism evidence="2 3">
    <name type="scientific">Eiseniibacteriota bacterium</name>
    <dbReference type="NCBI Taxonomy" id="2212470"/>
    <lineage>
        <taxon>Bacteria</taxon>
        <taxon>Candidatus Eiseniibacteriota</taxon>
    </lineage>
</organism>
<dbReference type="InterPro" id="IPR007497">
    <property type="entry name" value="SIMPL/DUF541"/>
</dbReference>
<dbReference type="Pfam" id="PF04402">
    <property type="entry name" value="SIMPL"/>
    <property type="match status" value="1"/>
</dbReference>
<evidence type="ECO:0000313" key="2">
    <source>
        <dbReference type="EMBL" id="NOT32880.1"/>
    </source>
</evidence>
<protein>
    <submittedName>
        <fullName evidence="2">SIMPL domain-containing protein</fullName>
    </submittedName>
</protein>
<evidence type="ECO:0000313" key="3">
    <source>
        <dbReference type="Proteomes" id="UP000580839"/>
    </source>
</evidence>
<dbReference type="GO" id="GO:0006974">
    <property type="term" value="P:DNA damage response"/>
    <property type="evidence" value="ECO:0007669"/>
    <property type="project" value="TreeGrafter"/>
</dbReference>
<comment type="caution">
    <text evidence="2">The sequence shown here is derived from an EMBL/GenBank/DDBJ whole genome shotgun (WGS) entry which is preliminary data.</text>
</comment>
<feature type="transmembrane region" description="Helical" evidence="1">
    <location>
        <begin position="12"/>
        <end position="34"/>
    </location>
</feature>
<accession>A0A849SN76</accession>
<dbReference type="PANTHER" id="PTHR34387:SF2">
    <property type="entry name" value="SLR1258 PROTEIN"/>
    <property type="match status" value="1"/>
</dbReference>
<dbReference type="Proteomes" id="UP000580839">
    <property type="component" value="Unassembled WGS sequence"/>
</dbReference>
<dbReference type="Gene3D" id="3.30.70.2970">
    <property type="entry name" value="Protein of unknown function (DUF541), domain 2"/>
    <property type="match status" value="1"/>
</dbReference>
<dbReference type="EMBL" id="JABFRW010000019">
    <property type="protein sequence ID" value="NOT32880.1"/>
    <property type="molecule type" value="Genomic_DNA"/>
</dbReference>
<dbReference type="InterPro" id="IPR016907">
    <property type="entry name" value="UCP029033"/>
</dbReference>
<sequence length="247" mass="26732">MNANADLRRGSALPSLLMALAIVIAAWIVAGTALQIANARSTITVTGSARRQIRSDLVTWRASFAAQSPSLQQSYAELASANARVRSYLHGKGVPDSMLSIGAIQTVTFRARLANGMETGAVSAYRLSQTVEVRSTDVDGITMLARQATELIQQGIELESYPPEYLYTKLPEMKVEMLADATRDARSRAEEMARNAGARIGRLRGARMGVFQITPAFSTQISDYGINDTSSLLKDITAVVSVSFELR</sequence>
<gene>
    <name evidence="2" type="ORF">HOP12_01785</name>
</gene>
<dbReference type="InterPro" id="IPR052022">
    <property type="entry name" value="26kDa_periplasmic_antigen"/>
</dbReference>
<dbReference type="PIRSF" id="PIRSF029033">
    <property type="entry name" value="UCP029033"/>
    <property type="match status" value="1"/>
</dbReference>
<evidence type="ECO:0000256" key="1">
    <source>
        <dbReference type="SAM" id="Phobius"/>
    </source>
</evidence>
<dbReference type="AlphaFoldDB" id="A0A849SN76"/>
<keyword evidence="1" id="KW-1133">Transmembrane helix</keyword>
<reference evidence="2 3" key="1">
    <citation type="submission" date="2020-04" db="EMBL/GenBank/DDBJ databases">
        <title>Metagenomic profiling of ammonia- and methane-oxidizing microorganisms in a Dutch drinking water treatment plant.</title>
        <authorList>
            <person name="Poghosyan L."/>
            <person name="Leucker S."/>
        </authorList>
    </citation>
    <scope>NUCLEOTIDE SEQUENCE [LARGE SCALE GENOMIC DNA]</scope>
    <source>
        <strain evidence="2">S-RSF-IL-03</strain>
    </source>
</reference>